<dbReference type="Proteomes" id="UP000241454">
    <property type="component" value="Chromosome"/>
</dbReference>
<proteinExistence type="predicted"/>
<gene>
    <name evidence="2" type="ORF">C8077_04980</name>
</gene>
<keyword evidence="1" id="KW-1133">Transmembrane helix</keyword>
<sequence>MNAYASLASSVTLKPDYSWVPSGLQSFVAGILGMLITASVIVLIMGVVKFMFSKLTATLVDNPNGIKILLGVILACMLLGSIAGLVAWGCNLFGTGGITIGF</sequence>
<keyword evidence="1" id="KW-0812">Transmembrane</keyword>
<dbReference type="AlphaFoldDB" id="A0A2R4G3B2"/>
<reference evidence="2 3" key="1">
    <citation type="submission" date="2018-03" db="EMBL/GenBank/DDBJ databases">
        <authorList>
            <person name="Keele B.F."/>
        </authorList>
    </citation>
    <scope>NUCLEOTIDE SEQUENCE [LARGE SCALE GENOMIC DNA]</scope>
    <source>
        <strain evidence="2 3">1-11</strain>
    </source>
</reference>
<feature type="transmembrane region" description="Helical" evidence="1">
    <location>
        <begin position="68"/>
        <end position="88"/>
    </location>
</feature>
<dbReference type="RefSeq" id="WP_107646218.1">
    <property type="nucleotide sequence ID" value="NZ_CAXVIL010000005.1"/>
</dbReference>
<evidence type="ECO:0000313" key="3">
    <source>
        <dbReference type="Proteomes" id="UP000241454"/>
    </source>
</evidence>
<feature type="transmembrane region" description="Helical" evidence="1">
    <location>
        <begin position="27"/>
        <end position="48"/>
    </location>
</feature>
<dbReference type="EMBL" id="CP028341">
    <property type="protein sequence ID" value="AVT45327.1"/>
    <property type="molecule type" value="Genomic_DNA"/>
</dbReference>
<evidence type="ECO:0000256" key="1">
    <source>
        <dbReference type="SAM" id="Phobius"/>
    </source>
</evidence>
<protein>
    <submittedName>
        <fullName evidence="2">Uncharacterized protein</fullName>
    </submittedName>
</protein>
<evidence type="ECO:0000313" key="2">
    <source>
        <dbReference type="EMBL" id="AVT45327.1"/>
    </source>
</evidence>
<name>A0A2R4G3B2_BIFAD</name>
<keyword evidence="1" id="KW-0472">Membrane</keyword>
<accession>A0A2R4G3B2</accession>
<organism evidence="2 3">
    <name type="scientific">Bifidobacterium adolescentis</name>
    <dbReference type="NCBI Taxonomy" id="1680"/>
    <lineage>
        <taxon>Bacteria</taxon>
        <taxon>Bacillati</taxon>
        <taxon>Actinomycetota</taxon>
        <taxon>Actinomycetes</taxon>
        <taxon>Bifidobacteriales</taxon>
        <taxon>Bifidobacteriaceae</taxon>
        <taxon>Bifidobacterium</taxon>
    </lineage>
</organism>